<dbReference type="Proteomes" id="UP000230580">
    <property type="component" value="Unassembled WGS sequence"/>
</dbReference>
<accession>A0A2M8F2F5</accession>
<gene>
    <name evidence="2" type="ORF">CO048_03150</name>
</gene>
<organism evidence="2 3">
    <name type="scientific">Candidatus Roizmanbacteria bacterium CG_4_9_14_0_2_um_filter_35_15</name>
    <dbReference type="NCBI Taxonomy" id="1974836"/>
    <lineage>
        <taxon>Bacteria</taxon>
        <taxon>Candidatus Roizmaniibacteriota</taxon>
    </lineage>
</organism>
<name>A0A2M8F2F5_9BACT</name>
<dbReference type="EMBL" id="PFRZ01000041">
    <property type="protein sequence ID" value="PJC33440.1"/>
    <property type="molecule type" value="Genomic_DNA"/>
</dbReference>
<dbReference type="AlphaFoldDB" id="A0A2M8F2F5"/>
<reference evidence="3" key="1">
    <citation type="submission" date="2017-09" db="EMBL/GenBank/DDBJ databases">
        <title>Depth-based differentiation of microbial function through sediment-hosted aquifers and enrichment of novel symbionts in the deep terrestrial subsurface.</title>
        <authorList>
            <person name="Probst A.J."/>
            <person name="Ladd B."/>
            <person name="Jarett J.K."/>
            <person name="Geller-Mcgrath D.E."/>
            <person name="Sieber C.M.K."/>
            <person name="Emerson J.B."/>
            <person name="Anantharaman K."/>
            <person name="Thomas B.C."/>
            <person name="Malmstrom R."/>
            <person name="Stieglmeier M."/>
            <person name="Klingl A."/>
            <person name="Woyke T."/>
            <person name="Ryan C.M."/>
            <person name="Banfield J.F."/>
        </authorList>
    </citation>
    <scope>NUCLEOTIDE SEQUENCE [LARGE SCALE GENOMIC DNA]</scope>
</reference>
<protein>
    <recommendedName>
        <fullName evidence="1">Glycosyl transferase family 1 domain-containing protein</fullName>
    </recommendedName>
</protein>
<evidence type="ECO:0000313" key="3">
    <source>
        <dbReference type="Proteomes" id="UP000230580"/>
    </source>
</evidence>
<dbReference type="Gene3D" id="3.40.50.2000">
    <property type="entry name" value="Glycogen Phosphorylase B"/>
    <property type="match status" value="1"/>
</dbReference>
<sequence length="188" mass="22263">KDKFIILYFGYLTWYKGADIFQEYAKKFKRNKKILFVMAGGKSFTNKKKKHYQEYLDKFVGKPKNLIISGFVPEDEIGLYFSAADLVVAPYRVMMSSSGPLSLAFSCEKPFILSQPLVRYFESWDFVDALRQTGLRKEDFLFDLNQENFEKRLEWAKKNLDKLANFSRIIKEKRSWIKIAKLYEKLLE</sequence>
<evidence type="ECO:0000313" key="2">
    <source>
        <dbReference type="EMBL" id="PJC33440.1"/>
    </source>
</evidence>
<dbReference type="Pfam" id="PF00534">
    <property type="entry name" value="Glycos_transf_1"/>
    <property type="match status" value="1"/>
</dbReference>
<feature type="domain" description="Glycosyl transferase family 1" evidence="1">
    <location>
        <begin position="1"/>
        <end position="114"/>
    </location>
</feature>
<dbReference type="GO" id="GO:0016757">
    <property type="term" value="F:glycosyltransferase activity"/>
    <property type="evidence" value="ECO:0007669"/>
    <property type="project" value="InterPro"/>
</dbReference>
<dbReference type="SUPFAM" id="SSF53756">
    <property type="entry name" value="UDP-Glycosyltransferase/glycogen phosphorylase"/>
    <property type="match status" value="1"/>
</dbReference>
<proteinExistence type="predicted"/>
<evidence type="ECO:0000259" key="1">
    <source>
        <dbReference type="Pfam" id="PF00534"/>
    </source>
</evidence>
<comment type="caution">
    <text evidence="2">The sequence shown here is derived from an EMBL/GenBank/DDBJ whole genome shotgun (WGS) entry which is preliminary data.</text>
</comment>
<dbReference type="InterPro" id="IPR001296">
    <property type="entry name" value="Glyco_trans_1"/>
</dbReference>
<feature type="non-terminal residue" evidence="2">
    <location>
        <position position="1"/>
    </location>
</feature>